<dbReference type="UniPathway" id="UPA00637"/>
<dbReference type="PANTHER" id="PTHR30504:SF3">
    <property type="entry name" value="GLUCANS BIOSYNTHESIS PROTEIN D"/>
    <property type="match status" value="1"/>
</dbReference>
<protein>
    <submittedName>
        <fullName evidence="8">Glucans biosynthesis protein</fullName>
    </submittedName>
</protein>
<dbReference type="InterPro" id="IPR006311">
    <property type="entry name" value="TAT_signal"/>
</dbReference>
<dbReference type="InterPro" id="IPR007444">
    <property type="entry name" value="Glucan_biosyn_MdoG_C"/>
</dbReference>
<dbReference type="EMBL" id="FWZX01000046">
    <property type="protein sequence ID" value="SMF82332.1"/>
    <property type="molecule type" value="Genomic_DNA"/>
</dbReference>
<evidence type="ECO:0000256" key="5">
    <source>
        <dbReference type="ARBA" id="ARBA00022764"/>
    </source>
</evidence>
<dbReference type="STRING" id="560819.SAMN05428998_14611"/>
<dbReference type="Proteomes" id="UP000192917">
    <property type="component" value="Unassembled WGS sequence"/>
</dbReference>
<dbReference type="PANTHER" id="PTHR30504">
    <property type="entry name" value="GLUCANS BIOSYNTHESIS PROTEIN"/>
    <property type="match status" value="1"/>
</dbReference>
<gene>
    <name evidence="8" type="ORF">SAMN05428998_14611</name>
</gene>
<comment type="pathway">
    <text evidence="2">Glycan metabolism; osmoregulated periplasmic glucan (OPG) biosynthesis.</text>
</comment>
<comment type="similarity">
    <text evidence="3">Belongs to the OpgD/OpgG family.</text>
</comment>
<dbReference type="SUPFAM" id="SSF74650">
    <property type="entry name" value="Galactose mutarotase-like"/>
    <property type="match status" value="1"/>
</dbReference>
<dbReference type="InterPro" id="IPR014438">
    <property type="entry name" value="Glucan_biosyn_MdoG/MdoD"/>
</dbReference>
<feature type="chain" id="PRO_5012802923" evidence="6">
    <location>
        <begin position="28"/>
        <end position="534"/>
    </location>
</feature>
<dbReference type="PIRSF" id="PIRSF006281">
    <property type="entry name" value="MdoG"/>
    <property type="match status" value="1"/>
</dbReference>
<name>A0A1Y6CQM3_9PROT</name>
<dbReference type="InterPro" id="IPR013783">
    <property type="entry name" value="Ig-like_fold"/>
</dbReference>
<evidence type="ECO:0000256" key="2">
    <source>
        <dbReference type="ARBA" id="ARBA00005001"/>
    </source>
</evidence>
<feature type="signal peptide" evidence="6">
    <location>
        <begin position="1"/>
        <end position="27"/>
    </location>
</feature>
<proteinExistence type="inferred from homology"/>
<evidence type="ECO:0000256" key="4">
    <source>
        <dbReference type="ARBA" id="ARBA00022729"/>
    </source>
</evidence>
<evidence type="ECO:0000313" key="9">
    <source>
        <dbReference type="Proteomes" id="UP000192917"/>
    </source>
</evidence>
<keyword evidence="9" id="KW-1185">Reference proteome</keyword>
<evidence type="ECO:0000256" key="1">
    <source>
        <dbReference type="ARBA" id="ARBA00004418"/>
    </source>
</evidence>
<comment type="subcellular location">
    <subcellularLocation>
        <location evidence="1">Periplasm</location>
    </subcellularLocation>
</comment>
<dbReference type="PROSITE" id="PS51318">
    <property type="entry name" value="TAT"/>
    <property type="match status" value="1"/>
</dbReference>
<dbReference type="GO" id="GO:0051274">
    <property type="term" value="P:beta-glucan biosynthetic process"/>
    <property type="evidence" value="ECO:0007669"/>
    <property type="project" value="TreeGrafter"/>
</dbReference>
<reference evidence="8 9" key="1">
    <citation type="submission" date="2017-04" db="EMBL/GenBank/DDBJ databases">
        <authorList>
            <person name="Afonso C.L."/>
            <person name="Miller P.J."/>
            <person name="Scott M.A."/>
            <person name="Spackman E."/>
            <person name="Goraichik I."/>
            <person name="Dimitrov K.M."/>
            <person name="Suarez D.L."/>
            <person name="Swayne D.E."/>
        </authorList>
    </citation>
    <scope>NUCLEOTIDE SEQUENCE [LARGE SCALE GENOMIC DNA]</scope>
    <source>
        <strain evidence="8 9">USBA 355</strain>
    </source>
</reference>
<dbReference type="GO" id="GO:0030246">
    <property type="term" value="F:carbohydrate binding"/>
    <property type="evidence" value="ECO:0007669"/>
    <property type="project" value="InterPro"/>
</dbReference>
<keyword evidence="4 6" id="KW-0732">Signal</keyword>
<organism evidence="8 9">
    <name type="scientific">Tistlia consotensis USBA 355</name>
    <dbReference type="NCBI Taxonomy" id="560819"/>
    <lineage>
        <taxon>Bacteria</taxon>
        <taxon>Pseudomonadati</taxon>
        <taxon>Pseudomonadota</taxon>
        <taxon>Alphaproteobacteria</taxon>
        <taxon>Rhodospirillales</taxon>
        <taxon>Rhodovibrionaceae</taxon>
        <taxon>Tistlia</taxon>
    </lineage>
</organism>
<dbReference type="InterPro" id="IPR011013">
    <property type="entry name" value="Gal_mutarotase_sf_dom"/>
</dbReference>
<dbReference type="Pfam" id="PF04349">
    <property type="entry name" value="MdoG"/>
    <property type="match status" value="1"/>
</dbReference>
<dbReference type="FunFam" id="2.70.98.10:FF:000001">
    <property type="entry name" value="Glucans biosynthesis protein G"/>
    <property type="match status" value="1"/>
</dbReference>
<evidence type="ECO:0000256" key="6">
    <source>
        <dbReference type="SAM" id="SignalP"/>
    </source>
</evidence>
<dbReference type="InterPro" id="IPR014756">
    <property type="entry name" value="Ig_E-set"/>
</dbReference>
<dbReference type="Gene3D" id="2.70.98.10">
    <property type="match status" value="1"/>
</dbReference>
<evidence type="ECO:0000313" key="8">
    <source>
        <dbReference type="EMBL" id="SMF82332.1"/>
    </source>
</evidence>
<feature type="domain" description="Glucan biosynthesis periplasmic MdoG C-terminal" evidence="7">
    <location>
        <begin position="52"/>
        <end position="526"/>
    </location>
</feature>
<dbReference type="SUPFAM" id="SSF81296">
    <property type="entry name" value="E set domains"/>
    <property type="match status" value="1"/>
</dbReference>
<dbReference type="Gene3D" id="2.60.40.10">
    <property type="entry name" value="Immunoglobulins"/>
    <property type="match status" value="1"/>
</dbReference>
<dbReference type="GO" id="GO:0003824">
    <property type="term" value="F:catalytic activity"/>
    <property type="evidence" value="ECO:0007669"/>
    <property type="project" value="InterPro"/>
</dbReference>
<evidence type="ECO:0000256" key="3">
    <source>
        <dbReference type="ARBA" id="ARBA00009284"/>
    </source>
</evidence>
<sequence>MTLSRRALLAGSAAVTFVSTLAGRSLAQSATSGTTSGTVQTAGPRLGDPVPFDRSALVDRARALAGEAYEAPEPRAAEALDKIDYDAYNELKYKASRALWQGEVRYPVQFFHLGRYFKLPVTVYEVEGAVARKVLYDPSLFDYGNTGLADKLPDDLGFAGFRYMNPGEPPTDWLVFLGAAYFRTAGPFGQYGLSARGIAINTATDAREEFPRFSEFWLEKPAADSREVTIHALLEGRSVVGVYSFKARNENGVVMDVDSTIFLRREVERLGIAPLTSMFWFSETNRQVATDWRPEIHDSDGLSLWTGAGERIWRPLNNPKRLQVNAFVDQNPRGFGLMQRDRDFRDYEDDGVFYDRRPSLWVEPVGEWGEGAVELIEIPTDDEIHDNIVAFWRPKAMPKVGQPLSMSYKLYWVADQPFPAKDVGRVLATRMGRGGVPGQPRPKDLRKFVIDFAGGPLPNLDKGTPVEAVVAASRGEIVNKYCLRVVGTDRWRAVFDLKADGSDPVDLRLYLRLGEKTLTETWLYQYLPFTYPSE</sequence>
<dbReference type="AlphaFoldDB" id="A0A1Y6CQM3"/>
<keyword evidence="5" id="KW-0574">Periplasm</keyword>
<dbReference type="InterPro" id="IPR014718">
    <property type="entry name" value="GH-type_carb-bd"/>
</dbReference>
<dbReference type="GO" id="GO:0030288">
    <property type="term" value="C:outer membrane-bounded periplasmic space"/>
    <property type="evidence" value="ECO:0007669"/>
    <property type="project" value="TreeGrafter"/>
</dbReference>
<accession>A0A1Y6CQM3</accession>
<evidence type="ECO:0000259" key="7">
    <source>
        <dbReference type="Pfam" id="PF04349"/>
    </source>
</evidence>